<dbReference type="SUPFAM" id="SSF88946">
    <property type="entry name" value="Sigma2 domain of RNA polymerase sigma factors"/>
    <property type="match status" value="1"/>
</dbReference>
<dbReference type="Pfam" id="PF04545">
    <property type="entry name" value="Sigma70_r4"/>
    <property type="match status" value="1"/>
</dbReference>
<comment type="function">
    <text evidence="5">Sigma factors are initiation factors that promote the attachment of RNA polymerase to specific initiation sites and are then released.</text>
</comment>
<dbReference type="InterPro" id="IPR007630">
    <property type="entry name" value="RNA_pol_sigma70_r4"/>
</dbReference>
<dbReference type="InterPro" id="IPR014284">
    <property type="entry name" value="RNA_pol_sigma-70_dom"/>
</dbReference>
<dbReference type="GO" id="GO:0003677">
    <property type="term" value="F:DNA binding"/>
    <property type="evidence" value="ECO:0007669"/>
    <property type="project" value="UniProtKB-KW"/>
</dbReference>
<evidence type="ECO:0000256" key="3">
    <source>
        <dbReference type="ARBA" id="ARBA00023125"/>
    </source>
</evidence>
<keyword evidence="2 5" id="KW-0731">Sigma factor</keyword>
<keyword evidence="9" id="KW-1185">Reference proteome</keyword>
<dbReference type="NCBIfam" id="TIGR02937">
    <property type="entry name" value="sigma70-ECF"/>
    <property type="match status" value="1"/>
</dbReference>
<keyword evidence="1 5" id="KW-0805">Transcription regulation</keyword>
<evidence type="ECO:0000259" key="7">
    <source>
        <dbReference type="PROSITE" id="PS00716"/>
    </source>
</evidence>
<dbReference type="PANTHER" id="PTHR30603">
    <property type="entry name" value="RNA POLYMERASE SIGMA FACTOR RPO"/>
    <property type="match status" value="1"/>
</dbReference>
<dbReference type="EMBL" id="NFLJ01000009">
    <property type="protein sequence ID" value="OUQ35273.1"/>
    <property type="molecule type" value="Genomic_DNA"/>
</dbReference>
<evidence type="ECO:0000256" key="1">
    <source>
        <dbReference type="ARBA" id="ARBA00023015"/>
    </source>
</evidence>
<dbReference type="InterPro" id="IPR050239">
    <property type="entry name" value="Sigma-70_RNA_pol_init_factors"/>
</dbReference>
<dbReference type="GO" id="GO:0006352">
    <property type="term" value="P:DNA-templated transcription initiation"/>
    <property type="evidence" value="ECO:0007669"/>
    <property type="project" value="InterPro"/>
</dbReference>
<dbReference type="SUPFAM" id="SSF88659">
    <property type="entry name" value="Sigma3 and sigma4 domains of RNA polymerase sigma factors"/>
    <property type="match status" value="2"/>
</dbReference>
<dbReference type="Gene3D" id="1.20.120.1810">
    <property type="match status" value="1"/>
</dbReference>
<sequence>MSRYKVDLNGNDVERFEQLSYHQTMELLKLYQQNQDPQIKEKLVLSNLKLVLSLVQKYQQRVSNLDDLFQVGVIGLIKAIDHFDTSLEVRFSTYAVPLILGEMKRYLRESSPMRIPRSLRDIAYKALVMNEDYLKKHHREASFQELSRLLKIDEYTLVEALSSTHNVSSLSQEVQNDGNGPIDLESQIPDHHNAMDDMQRSIDLQKAMHHLDQKELRIIKERYFEGFTQSEIAKDLMISQAQVSRIEKQALSHLKKYMTR</sequence>
<dbReference type="InterPro" id="IPR007627">
    <property type="entry name" value="RNA_pol_sigma70_r2"/>
</dbReference>
<dbReference type="Proteomes" id="UP000195305">
    <property type="component" value="Unassembled WGS sequence"/>
</dbReference>
<dbReference type="PROSITE" id="PS00716">
    <property type="entry name" value="SIGMA70_2"/>
    <property type="match status" value="1"/>
</dbReference>
<dbReference type="GO" id="GO:0016987">
    <property type="term" value="F:sigma factor activity"/>
    <property type="evidence" value="ECO:0007669"/>
    <property type="project" value="UniProtKB-KW"/>
</dbReference>
<gene>
    <name evidence="8" type="ORF">B5E75_04405</name>
</gene>
<comment type="similarity">
    <text evidence="5">Belongs to the sigma-70 factor family.</text>
</comment>
<evidence type="ECO:0000256" key="2">
    <source>
        <dbReference type="ARBA" id="ARBA00023082"/>
    </source>
</evidence>
<dbReference type="PRINTS" id="PR00046">
    <property type="entry name" value="SIGMA70FCT"/>
</dbReference>
<dbReference type="InterPro" id="IPR013325">
    <property type="entry name" value="RNA_pol_sigma_r2"/>
</dbReference>
<dbReference type="AlphaFoldDB" id="A0A1Y4T2P1"/>
<dbReference type="RefSeq" id="WP_087357574.1">
    <property type="nucleotide sequence ID" value="NZ_JACJKO010000001.1"/>
</dbReference>
<organism evidence="8 9">
    <name type="scientific">Massilimicrobiota timonensis</name>
    <dbReference type="NCBI Taxonomy" id="1776392"/>
    <lineage>
        <taxon>Bacteria</taxon>
        <taxon>Bacillati</taxon>
        <taxon>Bacillota</taxon>
        <taxon>Erysipelotrichia</taxon>
        <taxon>Erysipelotrichales</taxon>
        <taxon>Erysipelotrichaceae</taxon>
        <taxon>Massilimicrobiota</taxon>
    </lineage>
</organism>
<dbReference type="InterPro" id="IPR013324">
    <property type="entry name" value="RNA_pol_sigma_r3/r4-like"/>
</dbReference>
<evidence type="ECO:0000259" key="6">
    <source>
        <dbReference type="PROSITE" id="PS00715"/>
    </source>
</evidence>
<dbReference type="PANTHER" id="PTHR30603:SF17">
    <property type="entry name" value="RNA POLYMERASE SIGMA-G FACTOR"/>
    <property type="match status" value="1"/>
</dbReference>
<dbReference type="Gene3D" id="1.20.140.160">
    <property type="match status" value="1"/>
</dbReference>
<keyword evidence="3 5" id="KW-0238">DNA-binding</keyword>
<feature type="domain" description="RNA polymerase sigma-70" evidence="7">
    <location>
        <begin position="228"/>
        <end position="254"/>
    </location>
</feature>
<evidence type="ECO:0000313" key="9">
    <source>
        <dbReference type="Proteomes" id="UP000195305"/>
    </source>
</evidence>
<keyword evidence="4 5" id="KW-0804">Transcription</keyword>
<comment type="caution">
    <text evidence="8">The sequence shown here is derived from an EMBL/GenBank/DDBJ whole genome shotgun (WGS) entry which is preliminary data.</text>
</comment>
<dbReference type="CDD" id="cd06171">
    <property type="entry name" value="Sigma70_r4"/>
    <property type="match status" value="1"/>
</dbReference>
<reference evidence="8 9" key="1">
    <citation type="journal article" date="2018" name="BMC Genomics">
        <title>Whole genome sequencing and function prediction of 133 gut anaerobes isolated from chicken caecum in pure cultures.</title>
        <authorList>
            <person name="Medvecky M."/>
            <person name="Cejkova D."/>
            <person name="Polansky O."/>
            <person name="Karasova D."/>
            <person name="Kubasova T."/>
            <person name="Cizek A."/>
            <person name="Rychlik I."/>
        </authorList>
    </citation>
    <scope>NUCLEOTIDE SEQUENCE [LARGE SCALE GENOMIC DNA]</scope>
    <source>
        <strain evidence="8 9">An13</strain>
    </source>
</reference>
<proteinExistence type="inferred from homology"/>
<dbReference type="PROSITE" id="PS00715">
    <property type="entry name" value="SIGMA70_1"/>
    <property type="match status" value="1"/>
</dbReference>
<evidence type="ECO:0000313" key="8">
    <source>
        <dbReference type="EMBL" id="OUQ35273.1"/>
    </source>
</evidence>
<feature type="domain" description="RNA polymerase sigma-70" evidence="6">
    <location>
        <begin position="67"/>
        <end position="80"/>
    </location>
</feature>
<dbReference type="OrthoDB" id="9809557at2"/>
<accession>A0A1Y4T2P1</accession>
<evidence type="ECO:0000256" key="4">
    <source>
        <dbReference type="ARBA" id="ARBA00023163"/>
    </source>
</evidence>
<name>A0A1Y4T2P1_9FIRM</name>
<protein>
    <recommendedName>
        <fullName evidence="5">RNA polymerase sigma factor</fullName>
    </recommendedName>
</protein>
<dbReference type="InterPro" id="IPR000943">
    <property type="entry name" value="RNA_pol_sigma70"/>
</dbReference>
<dbReference type="Pfam" id="PF04542">
    <property type="entry name" value="Sigma70_r2"/>
    <property type="match status" value="1"/>
</dbReference>
<evidence type="ECO:0000256" key="5">
    <source>
        <dbReference type="RuleBase" id="RU362124"/>
    </source>
</evidence>